<organism evidence="4 5">
    <name type="scientific">Athelia psychrophila</name>
    <dbReference type="NCBI Taxonomy" id="1759441"/>
    <lineage>
        <taxon>Eukaryota</taxon>
        <taxon>Fungi</taxon>
        <taxon>Dikarya</taxon>
        <taxon>Basidiomycota</taxon>
        <taxon>Agaricomycotina</taxon>
        <taxon>Agaricomycetes</taxon>
        <taxon>Agaricomycetidae</taxon>
        <taxon>Atheliales</taxon>
        <taxon>Atheliaceae</taxon>
        <taxon>Athelia</taxon>
    </lineage>
</organism>
<dbReference type="GO" id="GO:0016491">
    <property type="term" value="F:oxidoreductase activity"/>
    <property type="evidence" value="ECO:0007669"/>
    <property type="project" value="UniProtKB-KW"/>
</dbReference>
<protein>
    <submittedName>
        <fullName evidence="4">NAD(P)-binding protein</fullName>
    </submittedName>
</protein>
<dbReference type="AlphaFoldDB" id="A0A165XA85"/>
<keyword evidence="2" id="KW-0521">NADP</keyword>
<dbReference type="InterPro" id="IPR036291">
    <property type="entry name" value="NAD(P)-bd_dom_sf"/>
</dbReference>
<evidence type="ECO:0000256" key="3">
    <source>
        <dbReference type="ARBA" id="ARBA00023002"/>
    </source>
</evidence>
<dbReference type="Proteomes" id="UP000076532">
    <property type="component" value="Unassembled WGS sequence"/>
</dbReference>
<accession>A0A165XA85</accession>
<evidence type="ECO:0000256" key="1">
    <source>
        <dbReference type="ARBA" id="ARBA00006484"/>
    </source>
</evidence>
<evidence type="ECO:0000313" key="4">
    <source>
        <dbReference type="EMBL" id="KZP08354.1"/>
    </source>
</evidence>
<dbReference type="FunFam" id="3.40.50.720:FF:000084">
    <property type="entry name" value="Short-chain dehydrogenase reductase"/>
    <property type="match status" value="1"/>
</dbReference>
<dbReference type="InterPro" id="IPR020904">
    <property type="entry name" value="Sc_DH/Rdtase_CS"/>
</dbReference>
<comment type="similarity">
    <text evidence="1">Belongs to the short-chain dehydrogenases/reductases (SDR) family.</text>
</comment>
<dbReference type="OrthoDB" id="498125at2759"/>
<dbReference type="Pfam" id="PF13561">
    <property type="entry name" value="adh_short_C2"/>
    <property type="match status" value="1"/>
</dbReference>
<gene>
    <name evidence="4" type="ORF">FIBSPDRAFT_840384</name>
</gene>
<dbReference type="PRINTS" id="PR00080">
    <property type="entry name" value="SDRFAMILY"/>
</dbReference>
<evidence type="ECO:0000256" key="2">
    <source>
        <dbReference type="ARBA" id="ARBA00022857"/>
    </source>
</evidence>
<dbReference type="PRINTS" id="PR00081">
    <property type="entry name" value="GDHRDH"/>
</dbReference>
<dbReference type="SUPFAM" id="SSF51735">
    <property type="entry name" value="NAD(P)-binding Rossmann-fold domains"/>
    <property type="match status" value="1"/>
</dbReference>
<keyword evidence="3" id="KW-0560">Oxidoreductase</keyword>
<keyword evidence="5" id="KW-1185">Reference proteome</keyword>
<name>A0A165XA85_9AGAM</name>
<reference evidence="4 5" key="1">
    <citation type="journal article" date="2016" name="Mol. Biol. Evol.">
        <title>Comparative Genomics of Early-Diverging Mushroom-Forming Fungi Provides Insights into the Origins of Lignocellulose Decay Capabilities.</title>
        <authorList>
            <person name="Nagy L.G."/>
            <person name="Riley R."/>
            <person name="Tritt A."/>
            <person name="Adam C."/>
            <person name="Daum C."/>
            <person name="Floudas D."/>
            <person name="Sun H."/>
            <person name="Yadav J.S."/>
            <person name="Pangilinan J."/>
            <person name="Larsson K.H."/>
            <person name="Matsuura K."/>
            <person name="Barry K."/>
            <person name="Labutti K."/>
            <person name="Kuo R."/>
            <person name="Ohm R.A."/>
            <person name="Bhattacharya S.S."/>
            <person name="Shirouzu T."/>
            <person name="Yoshinaga Y."/>
            <person name="Martin F.M."/>
            <person name="Grigoriev I.V."/>
            <person name="Hibbett D.S."/>
        </authorList>
    </citation>
    <scope>NUCLEOTIDE SEQUENCE [LARGE SCALE GENOMIC DNA]</scope>
    <source>
        <strain evidence="4 5">CBS 109695</strain>
    </source>
</reference>
<dbReference type="PANTHER" id="PTHR43639:SF1">
    <property type="entry name" value="SHORT-CHAIN DEHYDROGENASE_REDUCTASE FAMILY PROTEIN"/>
    <property type="match status" value="1"/>
</dbReference>
<sequence length="260" mass="27280">MSIGVALVTGSAQGIGRAISLRLADDGFDVAVNDIPSNQPAVDSLVEEIQAKGRKSVAVLADVSQEEQVKAMVESAVKHLGGLDVMVANAGICQYGGFVVDATVENWDRHFNINVKGVFFCYKYAGIQMVAQGRGGRIIGAASVAGKKAGPGLAAYCASKFAVRGLTQSLAQELGSHRITVNTYAPGCIDTPLFQNIDTTYAKEFQLEPGATIAKFTAQSALGYVGKPEDIASLVSYIASKQAHFITGQSITSDGGMHFD</sequence>
<dbReference type="STRING" id="436010.A0A165XA85"/>
<dbReference type="InterPro" id="IPR002347">
    <property type="entry name" value="SDR_fam"/>
</dbReference>
<proteinExistence type="inferred from homology"/>
<dbReference type="PANTHER" id="PTHR43639">
    <property type="entry name" value="OXIDOREDUCTASE, SHORT-CHAIN DEHYDROGENASE/REDUCTASE FAMILY (AFU_ORTHOLOGUE AFUA_5G02870)"/>
    <property type="match status" value="1"/>
</dbReference>
<dbReference type="EMBL" id="KV417723">
    <property type="protein sequence ID" value="KZP08354.1"/>
    <property type="molecule type" value="Genomic_DNA"/>
</dbReference>
<dbReference type="Gene3D" id="3.40.50.720">
    <property type="entry name" value="NAD(P)-binding Rossmann-like Domain"/>
    <property type="match status" value="1"/>
</dbReference>
<evidence type="ECO:0000313" key="5">
    <source>
        <dbReference type="Proteomes" id="UP000076532"/>
    </source>
</evidence>
<dbReference type="PROSITE" id="PS00061">
    <property type="entry name" value="ADH_SHORT"/>
    <property type="match status" value="1"/>
</dbReference>